<dbReference type="STRING" id="455432.AWN90_14795"/>
<dbReference type="Proteomes" id="UP000076512">
    <property type="component" value="Unassembled WGS sequence"/>
</dbReference>
<accession>A0A161X7M8</accession>
<organism evidence="3 4">
    <name type="scientific">Nocardia terpenica</name>
    <dbReference type="NCBI Taxonomy" id="455432"/>
    <lineage>
        <taxon>Bacteria</taxon>
        <taxon>Bacillati</taxon>
        <taxon>Actinomycetota</taxon>
        <taxon>Actinomycetes</taxon>
        <taxon>Mycobacteriales</taxon>
        <taxon>Nocardiaceae</taxon>
        <taxon>Nocardia</taxon>
    </lineage>
</organism>
<dbReference type="InterPro" id="IPR049492">
    <property type="entry name" value="BD-FAE-like_dom"/>
</dbReference>
<evidence type="ECO:0000256" key="1">
    <source>
        <dbReference type="ARBA" id="ARBA00022801"/>
    </source>
</evidence>
<dbReference type="Gene3D" id="3.40.50.1820">
    <property type="entry name" value="alpha/beta hydrolase"/>
    <property type="match status" value="1"/>
</dbReference>
<dbReference type="GO" id="GO:0016787">
    <property type="term" value="F:hydrolase activity"/>
    <property type="evidence" value="ECO:0007669"/>
    <property type="project" value="UniProtKB-KW"/>
</dbReference>
<protein>
    <recommendedName>
        <fullName evidence="2">BD-FAE-like domain-containing protein</fullName>
    </recommendedName>
</protein>
<dbReference type="Pfam" id="PF20434">
    <property type="entry name" value="BD-FAE"/>
    <property type="match status" value="1"/>
</dbReference>
<name>A0A161X7M8_9NOCA</name>
<proteinExistence type="predicted"/>
<dbReference type="EMBL" id="LWGR01000021">
    <property type="protein sequence ID" value="KZM69008.1"/>
    <property type="molecule type" value="Genomic_DNA"/>
</dbReference>
<keyword evidence="1" id="KW-0378">Hydrolase</keyword>
<comment type="caution">
    <text evidence="3">The sequence shown here is derived from an EMBL/GenBank/DDBJ whole genome shotgun (WGS) entry which is preliminary data.</text>
</comment>
<dbReference type="InterPro" id="IPR029058">
    <property type="entry name" value="AB_hydrolase_fold"/>
</dbReference>
<gene>
    <name evidence="3" type="ORF">AWN90_14795</name>
</gene>
<reference evidence="3 4" key="1">
    <citation type="submission" date="2016-04" db="EMBL/GenBank/DDBJ databases">
        <authorList>
            <person name="Evans L.H."/>
            <person name="Alamgir A."/>
            <person name="Owens N."/>
            <person name="Weber N.D."/>
            <person name="Virtaneva K."/>
            <person name="Barbian K."/>
            <person name="Babar A."/>
            <person name="Rosenke K."/>
        </authorList>
    </citation>
    <scope>NUCLEOTIDE SEQUENCE [LARGE SCALE GENOMIC DNA]</scope>
    <source>
        <strain evidence="3 4">IFM 0406</strain>
    </source>
</reference>
<evidence type="ECO:0000313" key="4">
    <source>
        <dbReference type="Proteomes" id="UP000076512"/>
    </source>
</evidence>
<evidence type="ECO:0000313" key="3">
    <source>
        <dbReference type="EMBL" id="KZM69008.1"/>
    </source>
</evidence>
<dbReference type="SUPFAM" id="SSF53474">
    <property type="entry name" value="alpha/beta-Hydrolases"/>
    <property type="match status" value="1"/>
</dbReference>
<dbReference type="PANTHER" id="PTHR48081">
    <property type="entry name" value="AB HYDROLASE SUPERFAMILY PROTEIN C4A8.06C"/>
    <property type="match status" value="1"/>
</dbReference>
<dbReference type="InterPro" id="IPR050300">
    <property type="entry name" value="GDXG_lipolytic_enzyme"/>
</dbReference>
<feature type="domain" description="BD-FAE-like" evidence="2">
    <location>
        <begin position="28"/>
        <end position="222"/>
    </location>
</feature>
<evidence type="ECO:0000259" key="2">
    <source>
        <dbReference type="Pfam" id="PF20434"/>
    </source>
</evidence>
<dbReference type="AlphaFoldDB" id="A0A161X7M8"/>
<keyword evidence="4" id="KW-1185">Reference proteome</keyword>
<sequence>MEVIPDAGDLMPIAKTLAYGAHPDAVADIHLPATSGPAPLIVFLHGGFWRSIVNRKYAEPVADTLAASGYVVANVEYRRTGGGGGWPVTFTDVARAFDTLPALIEREWPGLADPERSVYVGHSAGGQLGIWGTLRDRLPLGAPGRTETPPRVAGVVALAPVADLATAYALGSGEGAVADLLEGGPDVYPDRYAALDPSTLGPSPVPVVVVHGDQDQRVPIAMGRDYCAATGAELIELPGIGHFELADPASAAWPPIAAAVRRLAG</sequence>
<dbReference type="OrthoDB" id="255603at2"/>